<dbReference type="InterPro" id="IPR000614">
    <property type="entry name" value="FRMsr_CS"/>
</dbReference>
<dbReference type="Proteomes" id="UP000250579">
    <property type="component" value="Chromosome"/>
</dbReference>
<dbReference type="PANTHER" id="PTHR21021">
    <property type="entry name" value="GAF/PUTATIVE CYTOSKELETAL PROTEIN"/>
    <property type="match status" value="1"/>
</dbReference>
<sequence length="162" mass="17068">MTVELTGVGAGLEGYAMLAAQVEALLAGERNLVANAAQLSAFIYQEVPDLNWAGFYFVEDGDQLLLGPFQGKVACMRIPFSKGVCGAAARERRTQRVEDVHAFPGHIACDAASRSELVVPLVHGGRLIGVLDLDSPHPGRFSAADQAGIEALVAAFLVATDC</sequence>
<protein>
    <submittedName>
        <fullName evidence="3">GAF domain-containing protein</fullName>
    </submittedName>
</protein>
<evidence type="ECO:0000313" key="3">
    <source>
        <dbReference type="EMBL" id="AXA66612.1"/>
    </source>
</evidence>
<dbReference type="InterPro" id="IPR051330">
    <property type="entry name" value="Phosphatase_reg/MetRdx"/>
</dbReference>
<organism evidence="3 4">
    <name type="scientific">Pseudomonas oryzihabitans</name>
    <dbReference type="NCBI Taxonomy" id="47885"/>
    <lineage>
        <taxon>Bacteria</taxon>
        <taxon>Pseudomonadati</taxon>
        <taxon>Pseudomonadota</taxon>
        <taxon>Gammaproteobacteria</taxon>
        <taxon>Pseudomonadales</taxon>
        <taxon>Pseudomonadaceae</taxon>
        <taxon>Pseudomonas</taxon>
    </lineage>
</organism>
<dbReference type="STRING" id="47885.APT59_09155"/>
<evidence type="ECO:0000313" key="4">
    <source>
        <dbReference type="Proteomes" id="UP000250579"/>
    </source>
</evidence>
<evidence type="ECO:0000259" key="2">
    <source>
        <dbReference type="SMART" id="SM00065"/>
    </source>
</evidence>
<dbReference type="AlphaFoldDB" id="A0A2Z5A9H6"/>
<dbReference type="SUPFAM" id="SSF55781">
    <property type="entry name" value="GAF domain-like"/>
    <property type="match status" value="1"/>
</dbReference>
<dbReference type="FunFam" id="3.30.450.40:FF:000008">
    <property type="entry name" value="GAF domain-containing proteins"/>
    <property type="match status" value="1"/>
</dbReference>
<evidence type="ECO:0000256" key="1">
    <source>
        <dbReference type="ARBA" id="ARBA00038454"/>
    </source>
</evidence>
<comment type="similarity">
    <text evidence="1">Belongs to the free Met sulfoxide reductase family.</text>
</comment>
<dbReference type="RefSeq" id="WP_208690861.1">
    <property type="nucleotide sequence ID" value="NZ_CP022198.1"/>
</dbReference>
<dbReference type="PANTHER" id="PTHR21021:SF15">
    <property type="entry name" value="FREE METHIONINE-R-SULFOXIDE REDUCTASE"/>
    <property type="match status" value="1"/>
</dbReference>
<dbReference type="InterPro" id="IPR003018">
    <property type="entry name" value="GAF"/>
</dbReference>
<proteinExistence type="inferred from homology"/>
<accession>A0A2Z5A9H6</accession>
<feature type="domain" description="GAF" evidence="2">
    <location>
        <begin position="17"/>
        <end position="162"/>
    </location>
</feature>
<name>A0A2Z5A9H6_9PSED</name>
<dbReference type="InterPro" id="IPR029016">
    <property type="entry name" value="GAF-like_dom_sf"/>
</dbReference>
<dbReference type="SMART" id="SM00065">
    <property type="entry name" value="GAF"/>
    <property type="match status" value="1"/>
</dbReference>
<dbReference type="PROSITE" id="PS01320">
    <property type="entry name" value="UPF0067"/>
    <property type="match status" value="1"/>
</dbReference>
<gene>
    <name evidence="3" type="ORF">CE139_12530</name>
</gene>
<dbReference type="EMBL" id="CP022198">
    <property type="protein sequence ID" value="AXA66612.1"/>
    <property type="molecule type" value="Genomic_DNA"/>
</dbReference>
<dbReference type="GO" id="GO:0033745">
    <property type="term" value="F:L-methionine-(R)-S-oxide reductase activity"/>
    <property type="evidence" value="ECO:0007669"/>
    <property type="project" value="TreeGrafter"/>
</dbReference>
<dbReference type="Pfam" id="PF13185">
    <property type="entry name" value="GAF_2"/>
    <property type="match status" value="1"/>
</dbReference>
<dbReference type="GO" id="GO:0005829">
    <property type="term" value="C:cytosol"/>
    <property type="evidence" value="ECO:0007669"/>
    <property type="project" value="TreeGrafter"/>
</dbReference>
<reference evidence="3 4" key="1">
    <citation type="submission" date="2017-06" db="EMBL/GenBank/DDBJ databases">
        <title>Evolution towards high GC content and high-temperature stress adaptation in endophytic Pseudomonas oryzihabitans impacted its plant-growth promoting traits.</title>
        <authorList>
            <person name="Nascimento F.X."/>
        </authorList>
    </citation>
    <scope>NUCLEOTIDE SEQUENCE [LARGE SCALE GENOMIC DNA]</scope>
    <source>
        <strain evidence="3 4">MS8</strain>
    </source>
</reference>
<dbReference type="Gene3D" id="3.30.450.40">
    <property type="match status" value="1"/>
</dbReference>